<comment type="caution">
    <text evidence="2">The sequence shown here is derived from an EMBL/GenBank/DDBJ whole genome shotgun (WGS) entry which is preliminary data.</text>
</comment>
<feature type="transmembrane region" description="Helical" evidence="1">
    <location>
        <begin position="56"/>
        <end position="77"/>
    </location>
</feature>
<dbReference type="Proteomes" id="UP001165653">
    <property type="component" value="Unassembled WGS sequence"/>
</dbReference>
<name>A0ABT3G8Z9_9BACT</name>
<dbReference type="EMBL" id="JAPDDR010000014">
    <property type="protein sequence ID" value="MCW1916333.1"/>
    <property type="molecule type" value="Genomic_DNA"/>
</dbReference>
<evidence type="ECO:0000313" key="3">
    <source>
        <dbReference type="Proteomes" id="UP001165653"/>
    </source>
</evidence>
<accession>A0ABT3G8Z9</accession>
<proteinExistence type="predicted"/>
<keyword evidence="1" id="KW-1133">Transmembrane helix</keyword>
<gene>
    <name evidence="2" type="ORF">OJ996_22280</name>
</gene>
<dbReference type="RefSeq" id="WP_264515907.1">
    <property type="nucleotide sequence ID" value="NZ_JAPDDR010000014.1"/>
</dbReference>
<organism evidence="2 3">
    <name type="scientific">Luteolibacter rhizosphaerae</name>
    <dbReference type="NCBI Taxonomy" id="2989719"/>
    <lineage>
        <taxon>Bacteria</taxon>
        <taxon>Pseudomonadati</taxon>
        <taxon>Verrucomicrobiota</taxon>
        <taxon>Verrucomicrobiia</taxon>
        <taxon>Verrucomicrobiales</taxon>
        <taxon>Verrucomicrobiaceae</taxon>
        <taxon>Luteolibacter</taxon>
    </lineage>
</organism>
<reference evidence="2" key="1">
    <citation type="submission" date="2022-10" db="EMBL/GenBank/DDBJ databases">
        <title>Luteolibacter sp. GHJ8, whole genome shotgun sequencing project.</title>
        <authorList>
            <person name="Zhao G."/>
            <person name="Shen L."/>
        </authorList>
    </citation>
    <scope>NUCLEOTIDE SEQUENCE</scope>
    <source>
        <strain evidence="2">GHJ8</strain>
    </source>
</reference>
<sequence>MDDKTPKDRPRAPKKALVLFVISFALALLGGALFIGRSVVLPGKHENFLSLLRDCYGALICLAGISGMFYLGMKLGFSSREED</sequence>
<keyword evidence="1" id="KW-0812">Transmembrane</keyword>
<protein>
    <submittedName>
        <fullName evidence="2">Uncharacterized protein</fullName>
    </submittedName>
</protein>
<keyword evidence="1" id="KW-0472">Membrane</keyword>
<feature type="transmembrane region" description="Helical" evidence="1">
    <location>
        <begin position="16"/>
        <end position="36"/>
    </location>
</feature>
<evidence type="ECO:0000313" key="2">
    <source>
        <dbReference type="EMBL" id="MCW1916333.1"/>
    </source>
</evidence>
<evidence type="ECO:0000256" key="1">
    <source>
        <dbReference type="SAM" id="Phobius"/>
    </source>
</evidence>
<keyword evidence="3" id="KW-1185">Reference proteome</keyword>